<proteinExistence type="predicted"/>
<dbReference type="AlphaFoldDB" id="A0A6P2T2Y5"/>
<evidence type="ECO:0000313" key="1">
    <source>
        <dbReference type="EMBL" id="VWC52112.1"/>
    </source>
</evidence>
<dbReference type="EMBL" id="CABVQC010000102">
    <property type="protein sequence ID" value="VWC52112.1"/>
    <property type="molecule type" value="Genomic_DNA"/>
</dbReference>
<dbReference type="Proteomes" id="UP000494261">
    <property type="component" value="Unassembled WGS sequence"/>
</dbReference>
<sequence length="80" mass="8508">MSLADLHLYLVVADRHDVGTVVADIAVAAVAPPSGPMESVSWQTNRAVAEQSPCLFVQSARARESFGKLTAGGKRRTDRA</sequence>
<name>A0A6P2T2Y5_9BURK</name>
<evidence type="ECO:0000313" key="2">
    <source>
        <dbReference type="Proteomes" id="UP000494261"/>
    </source>
</evidence>
<accession>A0A6P2T2Y5</accession>
<reference evidence="1 2" key="1">
    <citation type="submission" date="2019-09" db="EMBL/GenBank/DDBJ databases">
        <authorList>
            <person name="Depoorter E."/>
        </authorList>
    </citation>
    <scope>NUCLEOTIDE SEQUENCE [LARGE SCALE GENOMIC DNA]</scope>
    <source>
        <strain evidence="1">LMG 13014</strain>
    </source>
</reference>
<dbReference type="RefSeq" id="WP_235996313.1">
    <property type="nucleotide sequence ID" value="NZ_CABVQC010000102.1"/>
</dbReference>
<gene>
    <name evidence="1" type="ORF">BLA13014_07922</name>
</gene>
<protein>
    <submittedName>
        <fullName evidence="1">LysR family transcriptional regulator</fullName>
    </submittedName>
</protein>
<organism evidence="1 2">
    <name type="scientific">Burkholderia aenigmatica</name>
    <dbReference type="NCBI Taxonomy" id="2015348"/>
    <lineage>
        <taxon>Bacteria</taxon>
        <taxon>Pseudomonadati</taxon>
        <taxon>Pseudomonadota</taxon>
        <taxon>Betaproteobacteria</taxon>
        <taxon>Burkholderiales</taxon>
        <taxon>Burkholderiaceae</taxon>
        <taxon>Burkholderia</taxon>
        <taxon>Burkholderia cepacia complex</taxon>
    </lineage>
</organism>